<dbReference type="InterPro" id="IPR002750">
    <property type="entry name" value="CobE/GbiG_C"/>
</dbReference>
<dbReference type="AlphaFoldDB" id="A0A3B1BMV8"/>
<reference evidence="4" key="1">
    <citation type="submission" date="2018-06" db="EMBL/GenBank/DDBJ databases">
        <authorList>
            <person name="Zhirakovskaya E."/>
        </authorList>
    </citation>
    <scope>NUCLEOTIDE SEQUENCE</scope>
</reference>
<feature type="domain" description="Cobalamin synthesis G N-terminal" evidence="2">
    <location>
        <begin position="58"/>
        <end position="137"/>
    </location>
</feature>
<dbReference type="Gene3D" id="3.30.420.180">
    <property type="entry name" value="CobE/GbiG C-terminal domain"/>
    <property type="match status" value="1"/>
</dbReference>
<dbReference type="InterPro" id="IPR052553">
    <property type="entry name" value="CbiG_hydrolase"/>
</dbReference>
<dbReference type="EC" id="3.7.1.12" evidence="4"/>
<accession>A0A3B1BMV8</accession>
<name>A0A3B1BMV8_9ZZZZ</name>
<dbReference type="SUPFAM" id="SSF159664">
    <property type="entry name" value="CobE/GbiG C-terminal domain-like"/>
    <property type="match status" value="1"/>
</dbReference>
<keyword evidence="4" id="KW-0378">Hydrolase</keyword>
<dbReference type="PANTHER" id="PTHR37477">
    <property type="entry name" value="COBALT-PRECORRIN-5A HYDROLASE"/>
    <property type="match status" value="1"/>
</dbReference>
<dbReference type="InterPro" id="IPR038029">
    <property type="entry name" value="GbiG_N_sf"/>
</dbReference>
<evidence type="ECO:0000259" key="3">
    <source>
        <dbReference type="Pfam" id="PF11761"/>
    </source>
</evidence>
<dbReference type="PANTHER" id="PTHR37477:SF1">
    <property type="entry name" value="COBALT-PRECORRIN-5A HYDROLASE"/>
    <property type="match status" value="1"/>
</dbReference>
<feature type="domain" description="Cobalamin biosynthesis central region" evidence="3">
    <location>
        <begin position="143"/>
        <end position="238"/>
    </location>
</feature>
<dbReference type="Gene3D" id="3.40.50.11220">
    <property type="match status" value="1"/>
</dbReference>
<feature type="domain" description="CobE/GbiG C-terminal" evidence="1">
    <location>
        <begin position="241"/>
        <end position="365"/>
    </location>
</feature>
<dbReference type="InterPro" id="IPR021745">
    <property type="entry name" value="CbiG_mid"/>
</dbReference>
<dbReference type="EMBL" id="UOGA01000095">
    <property type="protein sequence ID" value="VAX17352.1"/>
    <property type="molecule type" value="Genomic_DNA"/>
</dbReference>
<dbReference type="Pfam" id="PF11761">
    <property type="entry name" value="CbiG_mid"/>
    <property type="match status" value="1"/>
</dbReference>
<protein>
    <submittedName>
        <fullName evidence="4">Cobalt-precorrin 5A hydrolase</fullName>
        <ecNumber evidence="4">3.7.1.12</ecNumber>
    </submittedName>
</protein>
<dbReference type="Pfam" id="PF11760">
    <property type="entry name" value="CbiG_N"/>
    <property type="match status" value="1"/>
</dbReference>
<dbReference type="GO" id="GO:0043779">
    <property type="term" value="F:cobalt-precorrin-5A acetaldehyde-lyase activity"/>
    <property type="evidence" value="ECO:0007669"/>
    <property type="project" value="UniProtKB-EC"/>
</dbReference>
<evidence type="ECO:0000259" key="1">
    <source>
        <dbReference type="Pfam" id="PF01890"/>
    </source>
</evidence>
<dbReference type="GO" id="GO:0009236">
    <property type="term" value="P:cobalamin biosynthetic process"/>
    <property type="evidence" value="ECO:0007669"/>
    <property type="project" value="InterPro"/>
</dbReference>
<organism evidence="4">
    <name type="scientific">hydrothermal vent metagenome</name>
    <dbReference type="NCBI Taxonomy" id="652676"/>
    <lineage>
        <taxon>unclassified sequences</taxon>
        <taxon>metagenomes</taxon>
        <taxon>ecological metagenomes</taxon>
    </lineage>
</organism>
<dbReference type="Pfam" id="PF01890">
    <property type="entry name" value="CbiG_C"/>
    <property type="match status" value="1"/>
</dbReference>
<dbReference type="InterPro" id="IPR036518">
    <property type="entry name" value="CobE/GbiG_C_sf"/>
</dbReference>
<sequence length="381" mass="41236">MTHGRRPMAIYAVTIHGAKLGSRLLESFPEAELFVGEKYFKYAEAKATPLPFPVAPALKETFDKYDCHVFITSVGAAVRLSTPYIKNKNIDPAVLCVDDAARFCVCILSGHIGRGNEWTQKVANALGATPVVTTASDVMGTISADILGREYGWRVEANDKTITRACASCVNGAPILFVQETGETGWWSNEKPLPGAIELVSSLDGVNPAGYETIMIVTDRDVSTELGASMEKTVIYRPGSLVLGLGCDKNTPPGLVERGVEKLMGQCGFSMSSVKQIATIDIKREEQAFLDLSKKYGWPISYYPAEKLDRVEGIENPSKVVKKYTGTRGVAEPAALLTAGVNKLLVPKLSYTEPGAGKSMTMALARMEFAKDEMEAQHVGK</sequence>
<dbReference type="SUPFAM" id="SSF159672">
    <property type="entry name" value="CbiG N-terminal domain-like"/>
    <property type="match status" value="1"/>
</dbReference>
<dbReference type="InterPro" id="IPR021744">
    <property type="entry name" value="CbiG_N"/>
</dbReference>
<evidence type="ECO:0000259" key="2">
    <source>
        <dbReference type="Pfam" id="PF11760"/>
    </source>
</evidence>
<proteinExistence type="predicted"/>
<evidence type="ECO:0000313" key="4">
    <source>
        <dbReference type="EMBL" id="VAX17352.1"/>
    </source>
</evidence>
<gene>
    <name evidence="4" type="ORF">MNBD_NITROSPINAE04-1345</name>
</gene>